<organism evidence="3 4">
    <name type="scientific">Lentihominibacter faecis</name>
    <dbReference type="NCBI Taxonomy" id="2764712"/>
    <lineage>
        <taxon>Bacteria</taxon>
        <taxon>Bacillati</taxon>
        <taxon>Bacillota</taxon>
        <taxon>Clostridia</taxon>
        <taxon>Peptostreptococcales</taxon>
        <taxon>Anaerovoracaceae</taxon>
        <taxon>Lentihominibacter</taxon>
    </lineage>
</organism>
<evidence type="ECO:0000256" key="1">
    <source>
        <dbReference type="SAM" id="Phobius"/>
    </source>
</evidence>
<dbReference type="SUPFAM" id="SSF117892">
    <property type="entry name" value="Band 7/SPFH domain"/>
    <property type="match status" value="1"/>
</dbReference>
<dbReference type="EMBL" id="JACRWC010000054">
    <property type="protein sequence ID" value="MBC5999178.1"/>
    <property type="molecule type" value="Genomic_DNA"/>
</dbReference>
<dbReference type="InterPro" id="IPR036013">
    <property type="entry name" value="Band_7/SPFH_dom_sf"/>
</dbReference>
<reference evidence="3" key="1">
    <citation type="submission" date="2020-08" db="EMBL/GenBank/DDBJ databases">
        <authorList>
            <person name="Liu C."/>
            <person name="Sun Q."/>
        </authorList>
    </citation>
    <scope>NUCLEOTIDE SEQUENCE</scope>
    <source>
        <strain evidence="3">BX16</strain>
    </source>
</reference>
<feature type="domain" description="Band 7" evidence="2">
    <location>
        <begin position="71"/>
        <end position="271"/>
    </location>
</feature>
<dbReference type="PANTHER" id="PTHR43446">
    <property type="entry name" value="MEMBRANE PROTEIN-RELATED"/>
    <property type="match status" value="1"/>
</dbReference>
<feature type="transmembrane region" description="Helical" evidence="1">
    <location>
        <begin position="54"/>
        <end position="73"/>
    </location>
</feature>
<comment type="caution">
    <text evidence="3">The sequence shown here is derived from an EMBL/GenBank/DDBJ whole genome shotgun (WGS) entry which is preliminary data.</text>
</comment>
<dbReference type="PANTHER" id="PTHR43446:SF1">
    <property type="entry name" value="BAND 7 DOMAIN-CONTAINING PROTEIN"/>
    <property type="match status" value="1"/>
</dbReference>
<dbReference type="Pfam" id="PF01145">
    <property type="entry name" value="Band_7"/>
    <property type="match status" value="1"/>
</dbReference>
<sequence length="338" mass="36961">MDNTNNIITTNITEKELHPVSGMLMLIINIAGILFSMLLCVISPLMFYGAAGGLGVVIGVLLFVLFCIMFAGLKVVNPNEALVLTLFGKYHGTIKNAGFFFVNPFCTAFNPTAGALQEETSQDLGEALKKGKTVKASSKTRGRKVSTKTMTLNNAQQKVNDVDGNPVIIGSVVIWKVADPTKAVFNVENYFEYLSTQCDSIIRNSARMYPYDTMRDDDSEMTLRGSSLEIAEKMKSELQEKTFDAGIEILEVRITHLAYAEEIAAAMLKRQQAAATIAAREQIVEGAVGMVHMALDRLEKDDLILLDDERKAAMVSNLLVVLCGDKEAQPVVNSGSLY</sequence>
<accession>A0A923NBV8</accession>
<evidence type="ECO:0000259" key="2">
    <source>
        <dbReference type="SMART" id="SM00244"/>
    </source>
</evidence>
<keyword evidence="1" id="KW-0812">Transmembrane</keyword>
<dbReference type="CDD" id="cd03402">
    <property type="entry name" value="SPFH_like_u2"/>
    <property type="match status" value="1"/>
</dbReference>
<keyword evidence="1" id="KW-1133">Transmembrane helix</keyword>
<keyword evidence="4" id="KW-1185">Reference proteome</keyword>
<dbReference type="RefSeq" id="WP_249286645.1">
    <property type="nucleotide sequence ID" value="NZ_JACRWC010000054.1"/>
</dbReference>
<protein>
    <submittedName>
        <fullName evidence="3">SPFH domain-containing protein</fullName>
    </submittedName>
</protein>
<dbReference type="SMART" id="SM00244">
    <property type="entry name" value="PHB"/>
    <property type="match status" value="1"/>
</dbReference>
<name>A0A923NBV8_9FIRM</name>
<dbReference type="AlphaFoldDB" id="A0A923NBV8"/>
<gene>
    <name evidence="3" type="ORF">H8876_04095</name>
</gene>
<proteinExistence type="predicted"/>
<keyword evidence="1" id="KW-0472">Membrane</keyword>
<evidence type="ECO:0000313" key="3">
    <source>
        <dbReference type="EMBL" id="MBC5999178.1"/>
    </source>
</evidence>
<evidence type="ECO:0000313" key="4">
    <source>
        <dbReference type="Proteomes" id="UP000644115"/>
    </source>
</evidence>
<feature type="transmembrane region" description="Helical" evidence="1">
    <location>
        <begin position="20"/>
        <end position="42"/>
    </location>
</feature>
<dbReference type="InterPro" id="IPR001107">
    <property type="entry name" value="Band_7"/>
</dbReference>
<dbReference type="Proteomes" id="UP000644115">
    <property type="component" value="Unassembled WGS sequence"/>
</dbReference>
<dbReference type="Gene3D" id="3.30.479.30">
    <property type="entry name" value="Band 7 domain"/>
    <property type="match status" value="1"/>
</dbReference>